<feature type="transmembrane region" description="Helical" evidence="2">
    <location>
        <begin position="50"/>
        <end position="72"/>
    </location>
</feature>
<accession>A0AAJ6VY14</accession>
<feature type="region of interest" description="Disordered" evidence="1">
    <location>
        <begin position="113"/>
        <end position="157"/>
    </location>
</feature>
<dbReference type="Proteomes" id="UP000694867">
    <property type="component" value="Unplaced"/>
</dbReference>
<keyword evidence="2" id="KW-0472">Membrane</keyword>
<organism evidence="3 4">
    <name type="scientific">Galendromus occidentalis</name>
    <name type="common">western predatory mite</name>
    <dbReference type="NCBI Taxonomy" id="34638"/>
    <lineage>
        <taxon>Eukaryota</taxon>
        <taxon>Metazoa</taxon>
        <taxon>Ecdysozoa</taxon>
        <taxon>Arthropoda</taxon>
        <taxon>Chelicerata</taxon>
        <taxon>Arachnida</taxon>
        <taxon>Acari</taxon>
        <taxon>Parasitiformes</taxon>
        <taxon>Mesostigmata</taxon>
        <taxon>Gamasina</taxon>
        <taxon>Phytoseioidea</taxon>
        <taxon>Phytoseiidae</taxon>
        <taxon>Typhlodrominae</taxon>
        <taxon>Galendromus</taxon>
    </lineage>
</organism>
<evidence type="ECO:0000313" key="3">
    <source>
        <dbReference type="Proteomes" id="UP000694867"/>
    </source>
</evidence>
<reference evidence="4" key="1">
    <citation type="submission" date="2025-08" db="UniProtKB">
        <authorList>
            <consortium name="RefSeq"/>
        </authorList>
    </citation>
    <scope>IDENTIFICATION</scope>
</reference>
<dbReference type="KEGG" id="goe:100907462"/>
<dbReference type="AlphaFoldDB" id="A0AAJ6VY14"/>
<keyword evidence="3" id="KW-1185">Reference proteome</keyword>
<dbReference type="RefSeq" id="XP_003744552.1">
    <property type="nucleotide sequence ID" value="XM_003744504.2"/>
</dbReference>
<dbReference type="GeneID" id="100907462"/>
<proteinExistence type="predicted"/>
<feature type="transmembrane region" description="Helical" evidence="2">
    <location>
        <begin position="20"/>
        <end position="38"/>
    </location>
</feature>
<sequence>MARKRSQTRLLRQGCVKLFFFVLTFIAFAGLQSVLPYVRPAWGALQEGTAGVPGMVLVLAFLGVIPVVWIILLGVDQVLRRLCEGQKSPYALLSSDDDFEDVEFGTQSNVDFGEKPIRQKTARSPPEKPTGRRSAPRGGGRYDDDEGSDKNPTDVDVTVHPVDTTIAAGGEARVSPQYNVSLMSFANDSPRDENSKLFYPSAPSMLGGPAFFKRQF</sequence>
<evidence type="ECO:0000313" key="4">
    <source>
        <dbReference type="RefSeq" id="XP_003744552.1"/>
    </source>
</evidence>
<protein>
    <submittedName>
        <fullName evidence="4">Uncharacterized protein LOC100907462</fullName>
    </submittedName>
</protein>
<evidence type="ECO:0000256" key="2">
    <source>
        <dbReference type="SAM" id="Phobius"/>
    </source>
</evidence>
<keyword evidence="2" id="KW-1133">Transmembrane helix</keyword>
<name>A0AAJ6VY14_9ACAR</name>
<keyword evidence="2" id="KW-0812">Transmembrane</keyword>
<evidence type="ECO:0000256" key="1">
    <source>
        <dbReference type="SAM" id="MobiDB-lite"/>
    </source>
</evidence>
<gene>
    <name evidence="4" type="primary">LOC100907462</name>
</gene>